<evidence type="ECO:0000313" key="2">
    <source>
        <dbReference type="WBParaSite" id="Csp11.Scaffold630.g19791.t1"/>
    </source>
</evidence>
<evidence type="ECO:0000313" key="1">
    <source>
        <dbReference type="Proteomes" id="UP000095282"/>
    </source>
</evidence>
<protein>
    <submittedName>
        <fullName evidence="2">Uncharacterized protein</fullName>
    </submittedName>
</protein>
<dbReference type="WBParaSite" id="Csp11.Scaffold630.g19791.t1">
    <property type="protein sequence ID" value="Csp11.Scaffold630.g19791.t1"/>
    <property type="gene ID" value="Csp11.Scaffold630.g19791"/>
</dbReference>
<name>A0A1I7UVL4_9PELO</name>
<dbReference type="AlphaFoldDB" id="A0A1I7UVL4"/>
<dbReference type="Proteomes" id="UP000095282">
    <property type="component" value="Unplaced"/>
</dbReference>
<dbReference type="STRING" id="1561998.A0A1I7UVL4"/>
<organism evidence="1 2">
    <name type="scientific">Caenorhabditis tropicalis</name>
    <dbReference type="NCBI Taxonomy" id="1561998"/>
    <lineage>
        <taxon>Eukaryota</taxon>
        <taxon>Metazoa</taxon>
        <taxon>Ecdysozoa</taxon>
        <taxon>Nematoda</taxon>
        <taxon>Chromadorea</taxon>
        <taxon>Rhabditida</taxon>
        <taxon>Rhabditina</taxon>
        <taxon>Rhabditomorpha</taxon>
        <taxon>Rhabditoidea</taxon>
        <taxon>Rhabditidae</taxon>
        <taxon>Peloderinae</taxon>
        <taxon>Caenorhabditis</taxon>
    </lineage>
</organism>
<reference evidence="2" key="1">
    <citation type="submission" date="2016-11" db="UniProtKB">
        <authorList>
            <consortium name="WormBaseParasite"/>
        </authorList>
    </citation>
    <scope>IDENTIFICATION</scope>
</reference>
<accession>A0A1I7UVL4</accession>
<keyword evidence="1" id="KW-1185">Reference proteome</keyword>
<proteinExistence type="predicted"/>
<sequence>MNPLALELKNGEDESANYRKLIKRNKDIENNESQKAIILEFQSKEHLAKNLIDMLIHLDFKLNQFRSSAYNPTFLEYQTTSEQLINCGSKIELANAFGPMEAWPNDLQVDLPKVSKMRQIPDFPPNSIPLSPVLRSKKSVFE</sequence>